<dbReference type="PROSITE" id="PS50102">
    <property type="entry name" value="RRM"/>
    <property type="match status" value="3"/>
</dbReference>
<keyword evidence="1" id="KW-0677">Repeat</keyword>
<dbReference type="GO" id="GO:0000398">
    <property type="term" value="P:mRNA splicing, via spliceosome"/>
    <property type="evidence" value="ECO:0007669"/>
    <property type="project" value="TreeGrafter"/>
</dbReference>
<feature type="domain" description="RRM" evidence="5">
    <location>
        <begin position="239"/>
        <end position="310"/>
    </location>
</feature>
<accession>A0A1Y2FHM4</accession>
<evidence type="ECO:0000259" key="5">
    <source>
        <dbReference type="PROSITE" id="PS50102"/>
    </source>
</evidence>
<dbReference type="EMBL" id="MCOG01000007">
    <property type="protein sequence ID" value="ORY83439.1"/>
    <property type="molecule type" value="Genomic_DNA"/>
</dbReference>
<evidence type="ECO:0000313" key="6">
    <source>
        <dbReference type="EMBL" id="ORY83439.1"/>
    </source>
</evidence>
<dbReference type="InterPro" id="IPR035979">
    <property type="entry name" value="RBD_domain_sf"/>
</dbReference>
<sequence length="603" mass="67066">MPAIITQAIPNSPMNYNPQSPNNIMIPDYYTQYNVGIATQPLVQPQMGQNRGYNAEPAPYSPSSATPKYNMAVPNLTMGQFQGSNTQYSQYTPYPTHATTTASPISYTPSSPQNPQFTTSPAQLYNSQTAIAAANPNAQPQMMINPLLRTIYIGNLPNGTTYEELLNHVRGGKLDNVKIFEDKNYAFVTFVEASSAVAFYQSATLRRITIHNQDAKIGWGKPVQISPNILLAVQNNASRNIFIGNLDETITQSYLEKEFSQFGPIDVIKVLPEKRIAFVHMTSIAAALKAIQTFQNEKRWIDHRINYGNDRCALPVKLKTNSNSNALLFGNNNGLPFSQYGNNPMNSYPSLLQITSTTATNYPNLYSSSFPTVILNSNPSFNRTVYLGGFGPDITIKDICDVIRGGILQEIKYKSEGNCAFVTFVDPNTATSFYNKVSCEGIIIKGKRITKVGWGKHPTLSQHLSTAIQNGATRNVYIGQLEEGTTEEKLRKDFSEFGDIELINLIPEKKYGFVNFTSIKAAVKAVENMRNKPEYQNQKISYGKDRCGNPVHERTHHNSNDYFNNYRMSNSNNSNGSVSTLSSPKPHGNENEEASYKNIIHQA</sequence>
<proteinExistence type="predicted"/>
<name>A0A1Y2FHM4_9FUNG</name>
<dbReference type="GO" id="GO:0051252">
    <property type="term" value="P:regulation of RNA metabolic process"/>
    <property type="evidence" value="ECO:0007669"/>
    <property type="project" value="UniProtKB-ARBA"/>
</dbReference>
<feature type="domain" description="RRM" evidence="5">
    <location>
        <begin position="474"/>
        <end position="545"/>
    </location>
</feature>
<evidence type="ECO:0000256" key="3">
    <source>
        <dbReference type="PROSITE-ProRule" id="PRU00176"/>
    </source>
</evidence>
<dbReference type="OrthoDB" id="6407164at2759"/>
<dbReference type="SUPFAM" id="SSF54928">
    <property type="entry name" value="RNA-binding domain, RBD"/>
    <property type="match status" value="4"/>
</dbReference>
<dbReference type="PANTHER" id="PTHR14089">
    <property type="entry name" value="PRE-MRNA-SPLICING FACTOR RBM22"/>
    <property type="match status" value="1"/>
</dbReference>
<dbReference type="SMART" id="SM00360">
    <property type="entry name" value="RRM"/>
    <property type="match status" value="4"/>
</dbReference>
<evidence type="ECO:0000256" key="1">
    <source>
        <dbReference type="ARBA" id="ARBA00022737"/>
    </source>
</evidence>
<feature type="domain" description="RRM" evidence="5">
    <location>
        <begin position="149"/>
        <end position="222"/>
    </location>
</feature>
<feature type="region of interest" description="Disordered" evidence="4">
    <location>
        <begin position="551"/>
        <end position="603"/>
    </location>
</feature>
<dbReference type="GO" id="GO:0003729">
    <property type="term" value="F:mRNA binding"/>
    <property type="evidence" value="ECO:0007669"/>
    <property type="project" value="TreeGrafter"/>
</dbReference>
<keyword evidence="7" id="KW-1185">Reference proteome</keyword>
<evidence type="ECO:0000313" key="7">
    <source>
        <dbReference type="Proteomes" id="UP000193920"/>
    </source>
</evidence>
<reference evidence="6 7" key="1">
    <citation type="submission" date="2016-08" db="EMBL/GenBank/DDBJ databases">
        <title>A Parts List for Fungal Cellulosomes Revealed by Comparative Genomics.</title>
        <authorList>
            <consortium name="DOE Joint Genome Institute"/>
            <person name="Haitjema C.H."/>
            <person name="Gilmore S.P."/>
            <person name="Henske J.K."/>
            <person name="Solomon K.V."/>
            <person name="De Groot R."/>
            <person name="Kuo A."/>
            <person name="Mondo S.J."/>
            <person name="Salamov A.A."/>
            <person name="Labutti K."/>
            <person name="Zhao Z."/>
            <person name="Chiniquy J."/>
            <person name="Barry K."/>
            <person name="Brewer H.M."/>
            <person name="Purvine S.O."/>
            <person name="Wright A.T."/>
            <person name="Boxma B."/>
            <person name="Van Alen T."/>
            <person name="Hackstein J.H."/>
            <person name="Baker S.E."/>
            <person name="Grigoriev I.V."/>
            <person name="O'Malley M.A."/>
        </authorList>
    </citation>
    <scope>NUCLEOTIDE SEQUENCE [LARGE SCALE GENOMIC DNA]</scope>
    <source>
        <strain evidence="6 7">G1</strain>
    </source>
</reference>
<dbReference type="InterPro" id="IPR039171">
    <property type="entry name" value="Cwc2/Slt11"/>
</dbReference>
<dbReference type="AlphaFoldDB" id="A0A1Y2FHM4"/>
<evidence type="ECO:0000256" key="2">
    <source>
        <dbReference type="ARBA" id="ARBA00022884"/>
    </source>
</evidence>
<dbReference type="GO" id="GO:0010494">
    <property type="term" value="C:cytoplasmic stress granule"/>
    <property type="evidence" value="ECO:0007669"/>
    <property type="project" value="TreeGrafter"/>
</dbReference>
<gene>
    <name evidence="6" type="ORF">LY90DRAFT_375395</name>
</gene>
<dbReference type="Proteomes" id="UP000193920">
    <property type="component" value="Unassembled WGS sequence"/>
</dbReference>
<feature type="compositionally biased region" description="Low complexity" evidence="4">
    <location>
        <begin position="564"/>
        <end position="583"/>
    </location>
</feature>
<keyword evidence="2 3" id="KW-0694">RNA-binding</keyword>
<comment type="caution">
    <text evidence="6">The sequence shown here is derived from an EMBL/GenBank/DDBJ whole genome shotgun (WGS) entry which is preliminary data.</text>
</comment>
<evidence type="ECO:0000256" key="4">
    <source>
        <dbReference type="SAM" id="MobiDB-lite"/>
    </source>
</evidence>
<dbReference type="GO" id="GO:0010468">
    <property type="term" value="P:regulation of gene expression"/>
    <property type="evidence" value="ECO:0007669"/>
    <property type="project" value="UniProtKB-ARBA"/>
</dbReference>
<dbReference type="InterPro" id="IPR012677">
    <property type="entry name" value="Nucleotide-bd_a/b_plait_sf"/>
</dbReference>
<dbReference type="InterPro" id="IPR000504">
    <property type="entry name" value="RRM_dom"/>
</dbReference>
<organism evidence="6 7">
    <name type="scientific">Neocallimastix californiae</name>
    <dbReference type="NCBI Taxonomy" id="1754190"/>
    <lineage>
        <taxon>Eukaryota</taxon>
        <taxon>Fungi</taxon>
        <taxon>Fungi incertae sedis</taxon>
        <taxon>Chytridiomycota</taxon>
        <taxon>Chytridiomycota incertae sedis</taxon>
        <taxon>Neocallimastigomycetes</taxon>
        <taxon>Neocallimastigales</taxon>
        <taxon>Neocallimastigaceae</taxon>
        <taxon>Neocallimastix</taxon>
    </lineage>
</organism>
<dbReference type="PANTHER" id="PTHR14089:SF8">
    <property type="entry name" value="RNA-BINDING PROTEIN MRN1"/>
    <property type="match status" value="1"/>
</dbReference>
<dbReference type="STRING" id="1754190.A0A1Y2FHM4"/>
<dbReference type="Gene3D" id="3.30.70.330">
    <property type="match status" value="4"/>
</dbReference>
<dbReference type="FunFam" id="3.30.70.330:FF:000120">
    <property type="entry name" value="Negative regulator of differentiation 1"/>
    <property type="match status" value="2"/>
</dbReference>
<protein>
    <recommendedName>
        <fullName evidence="5">RRM domain-containing protein</fullName>
    </recommendedName>
</protein>
<dbReference type="Pfam" id="PF00076">
    <property type="entry name" value="RRM_1"/>
    <property type="match status" value="3"/>
</dbReference>